<dbReference type="EMBL" id="JACVXA010000005">
    <property type="protein sequence ID" value="MBE3637043.1"/>
    <property type="molecule type" value="Genomic_DNA"/>
</dbReference>
<protein>
    <submittedName>
        <fullName evidence="1">Uncharacterized protein</fullName>
    </submittedName>
</protein>
<proteinExistence type="predicted"/>
<keyword evidence="2" id="KW-1185">Reference proteome</keyword>
<accession>A0A8J6YVX4</accession>
<gene>
    <name evidence="1" type="ORF">ICN82_02340</name>
</gene>
<sequence length="316" mass="34891">MTMPPEPPEEGPVLPCDLPHSGHRPFAHTRFYDDDDTGLISYRFNSAGFRGEEYRPDARLRICVIGACRAFGTGIHQHLTYGARLGDHLATALELPREEVNVLNLSVGRASGDYVTRMLLTHVPLLAPDLVLLGFPAPQRMEYFGAEGFESYDLATVPRRGRQGLPAPLAGFRDLYNPDLGRIAMARNILMAQGLMEHARIPYAITTEHLRPNLRHQPQLAPFLAALDDRFILRHRHFHLAPDRAAHDQRGGPAAHGALAIALLPLVAAQFDRLGEEEAVARITALSGHLKETDLDWLAARDAILEARAARAARTG</sequence>
<dbReference type="RefSeq" id="WP_193179232.1">
    <property type="nucleotide sequence ID" value="NZ_JACVXA010000005.1"/>
</dbReference>
<dbReference type="AlphaFoldDB" id="A0A8J6YVX4"/>
<evidence type="ECO:0000313" key="2">
    <source>
        <dbReference type="Proteomes" id="UP000609121"/>
    </source>
</evidence>
<reference evidence="1" key="1">
    <citation type="submission" date="2020-09" db="EMBL/GenBank/DDBJ databases">
        <title>A novel bacterium of genus Mangrovicoccus, isolated from South China Sea.</title>
        <authorList>
            <person name="Huang H."/>
            <person name="Mo K."/>
            <person name="Hu Y."/>
        </authorList>
    </citation>
    <scope>NUCLEOTIDE SEQUENCE</scope>
    <source>
        <strain evidence="1">HB182678</strain>
    </source>
</reference>
<dbReference type="Proteomes" id="UP000609121">
    <property type="component" value="Unassembled WGS sequence"/>
</dbReference>
<evidence type="ECO:0000313" key="1">
    <source>
        <dbReference type="EMBL" id="MBE3637043.1"/>
    </source>
</evidence>
<comment type="caution">
    <text evidence="1">The sequence shown here is derived from an EMBL/GenBank/DDBJ whole genome shotgun (WGS) entry which is preliminary data.</text>
</comment>
<name>A0A8J6YVX4_9RHOB</name>
<organism evidence="1 2">
    <name type="scientific">Mangrovicoccus algicola</name>
    <dbReference type="NCBI Taxonomy" id="2771008"/>
    <lineage>
        <taxon>Bacteria</taxon>
        <taxon>Pseudomonadati</taxon>
        <taxon>Pseudomonadota</taxon>
        <taxon>Alphaproteobacteria</taxon>
        <taxon>Rhodobacterales</taxon>
        <taxon>Paracoccaceae</taxon>
        <taxon>Mangrovicoccus</taxon>
    </lineage>
</organism>